<dbReference type="InterPro" id="IPR000209">
    <property type="entry name" value="Peptidase_S8/S53_dom"/>
</dbReference>
<dbReference type="InterPro" id="IPR023827">
    <property type="entry name" value="Peptidase_S8_Asp-AS"/>
</dbReference>
<dbReference type="InterPro" id="IPR001763">
    <property type="entry name" value="Rhodanese-like_dom"/>
</dbReference>
<reference evidence="8 9" key="1">
    <citation type="journal article" date="2018" name="Syst. Appl. Microbiol.">
        <title>A new symbiotic nanoarchaeote (Candidatus Nanoclepta minutus) and its host (Zestosphaera tikiterensis gen. nov., sp. nov.) from a New Zealand hot spring.</title>
        <authorList>
            <person name="St John E."/>
            <person name="Liu Y."/>
            <person name="Podar M."/>
            <person name="Stott M.B."/>
            <person name="Meneghin J."/>
            <person name="Chen Z."/>
            <person name="Lagutin K."/>
            <person name="Mitchell K."/>
            <person name="Reysenbach A.L."/>
        </authorList>
    </citation>
    <scope>NUCLEOTIDE SEQUENCE [LARGE SCALE GENOMIC DNA]</scope>
    <source>
        <strain evidence="8">NZ3</strain>
    </source>
</reference>
<sequence>MRDFKLFEIALLWCPDKYAETLRTSGVLITPNFNVSLGNLNYRIYGPLQKVSSGNYEVGTEFWSWAISRVSADLMWDYLSFKGRDVVIAVLDTGIDPTHSLLFGKLRTLNSSDPNYPGGWMEFSRSGKPICSRPHDTHWHGTWVSSIAVGGDTSNYLFGVAPEAKLMVGLVLPGGSGTAAQVLAGLEWVLNPYDCLGKSLNVEPPDVVSMSFGAPNNYSNIFLPAVRKLIEAGVVLVAAIGNEGPYTSSNPGNIWGVVGVGATDLDDDLAYFSSYEEVEWPSPPASWPFKGVYPSKYVKPDLVAPGVDVPGAYPGDLIVAASGTSAATPLVAATAGIVADILKGKGLKGSALVEEVYEVLTSSAKKLVDVSGVGNGRLNAYLAVSKALGRNVSSLKLRLSSSIVRYGDLITLTVDGLPIGADLTVFLSGTRVYSGPYKASGISFYVPPTHFSGNEVIALSRDGSFYGETIVYVAPDLKVSREVSLKDFMTVTITGLGIGDLITVYLNDNLLTLDTSNLRGFYNVSLAVPYVKPGTYSVVVKDLTNPVITLKSSVTISEVAKEELPTVVARVEPYYVLGYVGFFDVTVTPAQASLRASQLYPYEPVIQVLNITSISNGVSRIFFKVSKVPSEGVALLDVKACLNNICSENYVLLKIVEKDPISSLSVEQQQISTLVAGLNYSITMLSKRLNLLTSNVSSSLTELITKLNRLNDTLASLGKDVGDVETHLKAVDEWLRGNITTLSSRVSSVEDELSNVKTFASVNTLLISLASLIIASASLAMSFHTLRKRR</sequence>
<dbReference type="Pfam" id="PF00082">
    <property type="entry name" value="Peptidase_S8"/>
    <property type="match status" value="1"/>
</dbReference>
<comment type="similarity">
    <text evidence="1 5">Belongs to the peptidase S8 family.</text>
</comment>
<dbReference type="PROSITE" id="PS00136">
    <property type="entry name" value="SUBTILASE_ASP"/>
    <property type="match status" value="1"/>
</dbReference>
<evidence type="ECO:0000313" key="9">
    <source>
        <dbReference type="Proteomes" id="UP000244093"/>
    </source>
</evidence>
<dbReference type="GO" id="GO:0004252">
    <property type="term" value="F:serine-type endopeptidase activity"/>
    <property type="evidence" value="ECO:0007669"/>
    <property type="project" value="InterPro"/>
</dbReference>
<evidence type="ECO:0000256" key="3">
    <source>
        <dbReference type="ARBA" id="ARBA00022801"/>
    </source>
</evidence>
<dbReference type="InterPro" id="IPR023828">
    <property type="entry name" value="Peptidase_S8_Ser-AS"/>
</dbReference>
<dbReference type="Proteomes" id="UP000244093">
    <property type="component" value="Unassembled WGS sequence"/>
</dbReference>
<evidence type="ECO:0000256" key="6">
    <source>
        <dbReference type="SAM" id="Phobius"/>
    </source>
</evidence>
<dbReference type="InterPro" id="IPR050131">
    <property type="entry name" value="Peptidase_S8_subtilisin-like"/>
</dbReference>
<evidence type="ECO:0000256" key="2">
    <source>
        <dbReference type="ARBA" id="ARBA00022670"/>
    </source>
</evidence>
<proteinExistence type="inferred from homology"/>
<dbReference type="PROSITE" id="PS51892">
    <property type="entry name" value="SUBTILASE"/>
    <property type="match status" value="1"/>
</dbReference>
<dbReference type="InterPro" id="IPR015500">
    <property type="entry name" value="Peptidase_S8_subtilisin-rel"/>
</dbReference>
<evidence type="ECO:0000256" key="5">
    <source>
        <dbReference type="RuleBase" id="RU003355"/>
    </source>
</evidence>
<dbReference type="Gene3D" id="3.40.50.200">
    <property type="entry name" value="Peptidase S8/S53 domain"/>
    <property type="match status" value="1"/>
</dbReference>
<evidence type="ECO:0000313" key="8">
    <source>
        <dbReference type="EMBL" id="PUA33984.1"/>
    </source>
</evidence>
<accession>A0A2R7Y8X8</accession>
<name>A0A2R7Y8X8_9CREN</name>
<evidence type="ECO:0000256" key="1">
    <source>
        <dbReference type="ARBA" id="ARBA00011073"/>
    </source>
</evidence>
<keyword evidence="6" id="KW-1133">Transmembrane helix</keyword>
<dbReference type="AlphaFoldDB" id="A0A2R7Y8X8"/>
<keyword evidence="6" id="KW-0812">Transmembrane</keyword>
<keyword evidence="3 5" id="KW-0378">Hydrolase</keyword>
<keyword evidence="6" id="KW-0472">Membrane</keyword>
<dbReference type="PROSITE" id="PS00138">
    <property type="entry name" value="SUBTILASE_SER"/>
    <property type="match status" value="1"/>
</dbReference>
<dbReference type="PANTHER" id="PTHR43806:SF11">
    <property type="entry name" value="CEREVISIN-RELATED"/>
    <property type="match status" value="1"/>
</dbReference>
<dbReference type="EMBL" id="NBVN01000001">
    <property type="protein sequence ID" value="PUA33984.1"/>
    <property type="molecule type" value="Genomic_DNA"/>
</dbReference>
<feature type="transmembrane region" description="Helical" evidence="6">
    <location>
        <begin position="765"/>
        <end position="786"/>
    </location>
</feature>
<evidence type="ECO:0000256" key="4">
    <source>
        <dbReference type="ARBA" id="ARBA00022825"/>
    </source>
</evidence>
<dbReference type="InterPro" id="IPR036852">
    <property type="entry name" value="Peptidase_S8/S53_dom_sf"/>
</dbReference>
<protein>
    <recommendedName>
        <fullName evidence="7">Rhodanese domain-containing protein</fullName>
    </recommendedName>
</protein>
<keyword evidence="2 5" id="KW-0645">Protease</keyword>
<dbReference type="GO" id="GO:0006508">
    <property type="term" value="P:proteolysis"/>
    <property type="evidence" value="ECO:0007669"/>
    <property type="project" value="UniProtKB-KW"/>
</dbReference>
<comment type="caution">
    <text evidence="8">The sequence shown here is derived from an EMBL/GenBank/DDBJ whole genome shotgun (WGS) entry which is preliminary data.</text>
</comment>
<organism evidence="8 9">
    <name type="scientific">Zestosphaera tikiterensis</name>
    <dbReference type="NCBI Taxonomy" id="1973259"/>
    <lineage>
        <taxon>Archaea</taxon>
        <taxon>Thermoproteota</taxon>
        <taxon>Thermoprotei</taxon>
        <taxon>Desulfurococcales</taxon>
        <taxon>Desulfurococcaceae</taxon>
        <taxon>Zestosphaera</taxon>
    </lineage>
</organism>
<dbReference type="PANTHER" id="PTHR43806">
    <property type="entry name" value="PEPTIDASE S8"/>
    <property type="match status" value="1"/>
</dbReference>
<dbReference type="PROSITE" id="PS50206">
    <property type="entry name" value="RHODANESE_3"/>
    <property type="match status" value="1"/>
</dbReference>
<feature type="domain" description="Rhodanese" evidence="7">
    <location>
        <begin position="115"/>
        <end position="132"/>
    </location>
</feature>
<keyword evidence="4 5" id="KW-0720">Serine protease</keyword>
<evidence type="ECO:0000259" key="7">
    <source>
        <dbReference type="PROSITE" id="PS50206"/>
    </source>
</evidence>
<gene>
    <name evidence="8" type="ORF">B7O98_00805</name>
</gene>
<dbReference type="PRINTS" id="PR00723">
    <property type="entry name" value="SUBTILISIN"/>
</dbReference>
<dbReference type="SUPFAM" id="SSF52743">
    <property type="entry name" value="Subtilisin-like"/>
    <property type="match status" value="1"/>
</dbReference>